<comment type="pathway">
    <text evidence="9">Isoprenoid biosynthesis; isopentenyl diphosphate biosynthesis via DXP pathway; isopentenyl diphosphate from 1-deoxy-D-xylulose 5-phosphate: step 3/6.</text>
</comment>
<dbReference type="InterPro" id="IPR006204">
    <property type="entry name" value="GHMP_kinase_N_dom"/>
</dbReference>
<dbReference type="InterPro" id="IPR013750">
    <property type="entry name" value="GHMP_kinase_C_dom"/>
</dbReference>
<dbReference type="PANTHER" id="PTHR43527">
    <property type="entry name" value="4-DIPHOSPHOCYTIDYL-2-C-METHYL-D-ERYTHRITOL KINASE, CHLOROPLASTIC"/>
    <property type="match status" value="1"/>
</dbReference>
<evidence type="ECO:0000313" key="13">
    <source>
        <dbReference type="Proteomes" id="UP001065174"/>
    </source>
</evidence>
<comment type="similarity">
    <text evidence="1 9">Belongs to the GHMP kinase family. IspE subfamily.</text>
</comment>
<keyword evidence="7 9" id="KW-0067">ATP-binding</keyword>
<dbReference type="GO" id="GO:0050515">
    <property type="term" value="F:4-(cytidine 5'-diphospho)-2-C-methyl-D-erythritol kinase activity"/>
    <property type="evidence" value="ECO:0007669"/>
    <property type="project" value="UniProtKB-EC"/>
</dbReference>
<evidence type="ECO:0000256" key="8">
    <source>
        <dbReference type="ARBA" id="ARBA00032554"/>
    </source>
</evidence>
<protein>
    <recommendedName>
        <fullName evidence="3 9">4-diphosphocytidyl-2-C-methyl-D-erythritol kinase</fullName>
        <shortName evidence="9">CMK</shortName>
        <ecNumber evidence="2 9">2.7.1.148</ecNumber>
    </recommendedName>
    <alternativeName>
        <fullName evidence="8 9">4-(cytidine-5'-diphospho)-2-C-methyl-D-erythritol kinase</fullName>
    </alternativeName>
</protein>
<feature type="domain" description="GHMP kinase N-terminal" evidence="10">
    <location>
        <begin position="63"/>
        <end position="137"/>
    </location>
</feature>
<dbReference type="NCBIfam" id="TIGR00154">
    <property type="entry name" value="ispE"/>
    <property type="match status" value="1"/>
</dbReference>
<gene>
    <name evidence="9 12" type="primary">ispE</name>
    <name evidence="12" type="ORF">N6H18_09775</name>
</gene>
<dbReference type="Pfam" id="PF00288">
    <property type="entry name" value="GHMP_kinases_N"/>
    <property type="match status" value="1"/>
</dbReference>
<reference evidence="12" key="1">
    <citation type="submission" date="2022-09" db="EMBL/GenBank/DDBJ databases">
        <title>Comparative genomics and taxonomic characterization of three novel marine species of genus Reichenbachiella exhibiting antioxidant and polysaccharide degradation activities.</title>
        <authorList>
            <person name="Muhammad N."/>
            <person name="Lee Y.-J."/>
            <person name="Ko J."/>
            <person name="Kim S.-G."/>
        </authorList>
    </citation>
    <scope>NUCLEOTIDE SEQUENCE</scope>
    <source>
        <strain evidence="12">BKB1-1</strain>
    </source>
</reference>
<dbReference type="RefSeq" id="WP_262308090.1">
    <property type="nucleotide sequence ID" value="NZ_CP106679.1"/>
</dbReference>
<feature type="active site" evidence="9">
    <location>
        <position position="8"/>
    </location>
</feature>
<evidence type="ECO:0000256" key="1">
    <source>
        <dbReference type="ARBA" id="ARBA00009684"/>
    </source>
</evidence>
<evidence type="ECO:0000256" key="5">
    <source>
        <dbReference type="ARBA" id="ARBA00022741"/>
    </source>
</evidence>
<dbReference type="EMBL" id="CP106679">
    <property type="protein sequence ID" value="UXP30643.1"/>
    <property type="molecule type" value="Genomic_DNA"/>
</dbReference>
<evidence type="ECO:0000256" key="2">
    <source>
        <dbReference type="ARBA" id="ARBA00012052"/>
    </source>
</evidence>
<feature type="active site" evidence="9">
    <location>
        <position position="132"/>
    </location>
</feature>
<keyword evidence="6 9" id="KW-0418">Kinase</keyword>
<keyword evidence="5 9" id="KW-0547">Nucleotide-binding</keyword>
<evidence type="ECO:0000259" key="10">
    <source>
        <dbReference type="Pfam" id="PF00288"/>
    </source>
</evidence>
<dbReference type="EC" id="2.7.1.148" evidence="2 9"/>
<keyword evidence="13" id="KW-1185">Reference proteome</keyword>
<evidence type="ECO:0000256" key="7">
    <source>
        <dbReference type="ARBA" id="ARBA00022840"/>
    </source>
</evidence>
<evidence type="ECO:0000259" key="11">
    <source>
        <dbReference type="Pfam" id="PF08544"/>
    </source>
</evidence>
<comment type="function">
    <text evidence="9">Catalyzes the phosphorylation of the position 2 hydroxy group of 4-diphosphocytidyl-2C-methyl-D-erythritol.</text>
</comment>
<dbReference type="InterPro" id="IPR004424">
    <property type="entry name" value="IspE"/>
</dbReference>
<dbReference type="Pfam" id="PF08544">
    <property type="entry name" value="GHMP_kinases_C"/>
    <property type="match status" value="1"/>
</dbReference>
<dbReference type="InterPro" id="IPR036554">
    <property type="entry name" value="GHMP_kinase_C_sf"/>
</dbReference>
<dbReference type="Gene3D" id="3.30.70.890">
    <property type="entry name" value="GHMP kinase, C-terminal domain"/>
    <property type="match status" value="1"/>
</dbReference>
<dbReference type="HAMAP" id="MF_00061">
    <property type="entry name" value="IspE"/>
    <property type="match status" value="1"/>
</dbReference>
<evidence type="ECO:0000256" key="4">
    <source>
        <dbReference type="ARBA" id="ARBA00022679"/>
    </source>
</evidence>
<keyword evidence="9" id="KW-0414">Isoprene biosynthesis</keyword>
<sequence length="269" mass="29918">MIAFPNAKINLGLNILSRRPDGYHNISSCFLPVSWRDILEIIPSDTFSFHSSGLSIPGDFHSNLVVKAYEMLRADFDLSPVEIHLHKVIPMGAGMGGGSSDGAFALKLLNELFALNLDHGQLEAYAKKLGADCPFFIQNKPRMVGGIGDVFEDIDLDLKGYQLLIVYPEIHINTKLAFQSITPQIPKMMPQEVLQLPILDWKDHLVNDFERPVFAQHPSLATLKEELYQHGALYASMSGSGSSVFGIFDSKQSVNMTIFDWKSCFITSL</sequence>
<dbReference type="SUPFAM" id="SSF55060">
    <property type="entry name" value="GHMP Kinase, C-terminal domain"/>
    <property type="match status" value="1"/>
</dbReference>
<evidence type="ECO:0000313" key="12">
    <source>
        <dbReference type="EMBL" id="UXP30643.1"/>
    </source>
</evidence>
<feature type="binding site" evidence="9">
    <location>
        <begin position="90"/>
        <end position="100"/>
    </location>
    <ligand>
        <name>ATP</name>
        <dbReference type="ChEBI" id="CHEBI:30616"/>
    </ligand>
</feature>
<dbReference type="PANTHER" id="PTHR43527:SF2">
    <property type="entry name" value="4-DIPHOSPHOCYTIDYL-2-C-METHYL-D-ERYTHRITOL KINASE, CHLOROPLASTIC"/>
    <property type="match status" value="1"/>
</dbReference>
<evidence type="ECO:0000256" key="3">
    <source>
        <dbReference type="ARBA" id="ARBA00017473"/>
    </source>
</evidence>
<dbReference type="Gene3D" id="3.30.230.10">
    <property type="match status" value="1"/>
</dbReference>
<evidence type="ECO:0000256" key="6">
    <source>
        <dbReference type="ARBA" id="ARBA00022777"/>
    </source>
</evidence>
<dbReference type="PIRSF" id="PIRSF010376">
    <property type="entry name" value="IspE"/>
    <property type="match status" value="1"/>
</dbReference>
<proteinExistence type="inferred from homology"/>
<feature type="domain" description="GHMP kinase C-terminal" evidence="11">
    <location>
        <begin position="207"/>
        <end position="254"/>
    </location>
</feature>
<evidence type="ECO:0000256" key="9">
    <source>
        <dbReference type="HAMAP-Rule" id="MF_00061"/>
    </source>
</evidence>
<name>A0ABY6CMQ8_9BACT</name>
<accession>A0ABY6CMQ8</accession>
<organism evidence="12 13">
    <name type="scientific">Reichenbachiella agarivorans</name>
    <dbReference type="NCBI Taxonomy" id="2979464"/>
    <lineage>
        <taxon>Bacteria</taxon>
        <taxon>Pseudomonadati</taxon>
        <taxon>Bacteroidota</taxon>
        <taxon>Cytophagia</taxon>
        <taxon>Cytophagales</taxon>
        <taxon>Reichenbachiellaceae</taxon>
        <taxon>Reichenbachiella</taxon>
    </lineage>
</organism>
<dbReference type="SUPFAM" id="SSF54211">
    <property type="entry name" value="Ribosomal protein S5 domain 2-like"/>
    <property type="match status" value="1"/>
</dbReference>
<dbReference type="Proteomes" id="UP001065174">
    <property type="component" value="Chromosome"/>
</dbReference>
<keyword evidence="4 9" id="KW-0808">Transferase</keyword>
<dbReference type="InterPro" id="IPR014721">
    <property type="entry name" value="Ribsml_uS5_D2-typ_fold_subgr"/>
</dbReference>
<dbReference type="InterPro" id="IPR020568">
    <property type="entry name" value="Ribosomal_Su5_D2-typ_SF"/>
</dbReference>
<comment type="catalytic activity">
    <reaction evidence="9">
        <text>4-CDP-2-C-methyl-D-erythritol + ATP = 4-CDP-2-C-methyl-D-erythritol 2-phosphate + ADP + H(+)</text>
        <dbReference type="Rhea" id="RHEA:18437"/>
        <dbReference type="ChEBI" id="CHEBI:15378"/>
        <dbReference type="ChEBI" id="CHEBI:30616"/>
        <dbReference type="ChEBI" id="CHEBI:57823"/>
        <dbReference type="ChEBI" id="CHEBI:57919"/>
        <dbReference type="ChEBI" id="CHEBI:456216"/>
        <dbReference type="EC" id="2.7.1.148"/>
    </reaction>
</comment>